<dbReference type="InterPro" id="IPR037219">
    <property type="entry name" value="Peptidase_M41-like"/>
</dbReference>
<name>A0A6H2BX32_DOLFA</name>
<dbReference type="Gene3D" id="1.20.58.760">
    <property type="entry name" value="Peptidase M41"/>
    <property type="match status" value="1"/>
</dbReference>
<keyword evidence="1" id="KW-0378">Hydrolase</keyword>
<dbReference type="RefSeq" id="WP_168694909.1">
    <property type="nucleotide sequence ID" value="NZ_CP051206.1"/>
</dbReference>
<dbReference type="GO" id="GO:0004176">
    <property type="term" value="F:ATP-dependent peptidase activity"/>
    <property type="evidence" value="ECO:0007669"/>
    <property type="project" value="InterPro"/>
</dbReference>
<reference evidence="1 2" key="1">
    <citation type="submission" date="2020-04" db="EMBL/GenBank/DDBJ databases">
        <title>Genome-Wide Identification of 5-Methylcytosine Sites in Bacterial Genomes By High-Throughput Sequencing of MspJI Restriction Fragments.</title>
        <authorList>
            <person name="Wu V."/>
        </authorList>
    </citation>
    <scope>NUCLEOTIDE SEQUENCE [LARGE SCALE GENOMIC DNA]</scope>
    <source>
        <strain evidence="1 2">CCAP 1403/13f</strain>
    </source>
</reference>
<proteinExistence type="predicted"/>
<accession>A0A6H2BX32</accession>
<keyword evidence="1" id="KW-0645">Protease</keyword>
<gene>
    <name evidence="1" type="ORF">HGD76_02915</name>
</gene>
<protein>
    <submittedName>
        <fullName evidence="1">ATP-dependent Zn protease</fullName>
    </submittedName>
</protein>
<sequence>MSQTAINLVAIFVFLMTFSSLLGPLIHLSPTIPALATVTFLGIATLDNFSFQGKGGTIVLDLVARFSPEYKERILHHEAGHFLVAYLLGIPVTSYTLSAWEAWKKGQPGQGGITLEDSELTAQIETGQITAQMLDRYCTIWMAGIAAETLVFNSAEGGNDDKIRLNEFLQVIGFSETGYQQKQRFHLLQSKNLIQENWDSYQALVTAMRKRASIVECLEIITSHKGTPDGEKMSGYH</sequence>
<dbReference type="AlphaFoldDB" id="A0A6H2BX32"/>
<evidence type="ECO:0000313" key="2">
    <source>
        <dbReference type="Proteomes" id="UP000502433"/>
    </source>
</evidence>
<evidence type="ECO:0000313" key="1">
    <source>
        <dbReference type="EMBL" id="QJB43334.1"/>
    </source>
</evidence>
<dbReference type="GO" id="GO:0006508">
    <property type="term" value="P:proteolysis"/>
    <property type="evidence" value="ECO:0007669"/>
    <property type="project" value="UniProtKB-KW"/>
</dbReference>
<reference evidence="1 2" key="2">
    <citation type="submission" date="2020-04" db="EMBL/GenBank/DDBJ databases">
        <authorList>
            <person name="Fomenkov A."/>
            <person name="Anton B.P."/>
            <person name="Roberts R.J."/>
        </authorList>
    </citation>
    <scope>NUCLEOTIDE SEQUENCE [LARGE SCALE GENOMIC DNA]</scope>
    <source>
        <strain evidence="1 2">CCAP 1403/13f</strain>
    </source>
</reference>
<dbReference type="SUPFAM" id="SSF140990">
    <property type="entry name" value="FtsH protease domain-like"/>
    <property type="match status" value="1"/>
</dbReference>
<dbReference type="PANTHER" id="PTHR33471:SF7">
    <property type="entry name" value="ATP-DEPENDENT ZINC METALLOPROTEASE-RELATED"/>
    <property type="match status" value="1"/>
</dbReference>
<dbReference type="EMBL" id="CP051206">
    <property type="protein sequence ID" value="QJB43334.1"/>
    <property type="molecule type" value="Genomic_DNA"/>
</dbReference>
<dbReference type="GO" id="GO:0005524">
    <property type="term" value="F:ATP binding"/>
    <property type="evidence" value="ECO:0007669"/>
    <property type="project" value="InterPro"/>
</dbReference>
<organism evidence="1 2">
    <name type="scientific">Dolichospermum flos-aquae CCAP 1403/13F</name>
    <dbReference type="NCBI Taxonomy" id="315271"/>
    <lineage>
        <taxon>Bacteria</taxon>
        <taxon>Bacillati</taxon>
        <taxon>Cyanobacteriota</taxon>
        <taxon>Cyanophyceae</taxon>
        <taxon>Nostocales</taxon>
        <taxon>Aphanizomenonaceae</taxon>
        <taxon>Dolichospermum</taxon>
    </lineage>
</organism>
<dbReference type="GO" id="GO:0004222">
    <property type="term" value="F:metalloendopeptidase activity"/>
    <property type="evidence" value="ECO:0007669"/>
    <property type="project" value="InterPro"/>
</dbReference>
<dbReference type="Proteomes" id="UP000502433">
    <property type="component" value="Chromosome"/>
</dbReference>
<dbReference type="KEGG" id="dfs:HGD76_02915"/>
<dbReference type="PANTHER" id="PTHR33471">
    <property type="entry name" value="ATP-DEPENDENT ZINC METALLOPROTEASE-RELATED"/>
    <property type="match status" value="1"/>
</dbReference>